<gene>
    <name evidence="3" type="primary">PLEST003596</name>
    <name evidence="3" type="ORF">PLESTB_000559900</name>
</gene>
<dbReference type="InterPro" id="IPR050302">
    <property type="entry name" value="Rab_GAP_TBC_domain"/>
</dbReference>
<feature type="compositionally biased region" description="Low complexity" evidence="1">
    <location>
        <begin position="356"/>
        <end position="370"/>
    </location>
</feature>
<dbReference type="Gene3D" id="1.10.8.270">
    <property type="entry name" value="putative rabgap domain of human tbc1 domain family member 14 like domains"/>
    <property type="match status" value="1"/>
</dbReference>
<dbReference type="PANTHER" id="PTHR47219">
    <property type="entry name" value="RAB GTPASE-ACTIVATING PROTEIN 1-LIKE"/>
    <property type="match status" value="1"/>
</dbReference>
<protein>
    <recommendedName>
        <fullName evidence="2">Rab-GAP TBC domain-containing protein</fullName>
    </recommendedName>
</protein>
<feature type="domain" description="Rab-GAP TBC" evidence="2">
    <location>
        <begin position="65"/>
        <end position="262"/>
    </location>
</feature>
<keyword evidence="4" id="KW-1185">Reference proteome</keyword>
<dbReference type="InterPro" id="IPR000195">
    <property type="entry name" value="Rab-GAP-TBC_dom"/>
</dbReference>
<dbReference type="SMART" id="SM00164">
    <property type="entry name" value="TBC"/>
    <property type="match status" value="1"/>
</dbReference>
<dbReference type="AlphaFoldDB" id="A0A9W6BHH5"/>
<organism evidence="3 4">
    <name type="scientific">Pleodorina starrii</name>
    <dbReference type="NCBI Taxonomy" id="330485"/>
    <lineage>
        <taxon>Eukaryota</taxon>
        <taxon>Viridiplantae</taxon>
        <taxon>Chlorophyta</taxon>
        <taxon>core chlorophytes</taxon>
        <taxon>Chlorophyceae</taxon>
        <taxon>CS clade</taxon>
        <taxon>Chlamydomonadales</taxon>
        <taxon>Volvocaceae</taxon>
        <taxon>Pleodorina</taxon>
    </lineage>
</organism>
<dbReference type="GO" id="GO:0005096">
    <property type="term" value="F:GTPase activator activity"/>
    <property type="evidence" value="ECO:0007669"/>
    <property type="project" value="TreeGrafter"/>
</dbReference>
<dbReference type="SUPFAM" id="SSF47923">
    <property type="entry name" value="Ypt/Rab-GAP domain of gyp1p"/>
    <property type="match status" value="2"/>
</dbReference>
<dbReference type="PANTHER" id="PTHR47219:SF20">
    <property type="entry name" value="TBC1 DOMAIN FAMILY MEMBER 2B"/>
    <property type="match status" value="1"/>
</dbReference>
<proteinExistence type="predicted"/>
<dbReference type="Gene3D" id="1.10.472.80">
    <property type="entry name" value="Ypt/Rab-GAP domain of gyp1p, domain 3"/>
    <property type="match status" value="1"/>
</dbReference>
<reference evidence="3 4" key="1">
    <citation type="journal article" date="2023" name="Commun. Biol.">
        <title>Reorganization of the ancestral sex-determining regions during the evolution of trioecy in Pleodorina starrii.</title>
        <authorList>
            <person name="Takahashi K."/>
            <person name="Suzuki S."/>
            <person name="Kawai-Toyooka H."/>
            <person name="Yamamoto K."/>
            <person name="Hamaji T."/>
            <person name="Ootsuki R."/>
            <person name="Yamaguchi H."/>
            <person name="Kawachi M."/>
            <person name="Higashiyama T."/>
            <person name="Nozaki H."/>
        </authorList>
    </citation>
    <scope>NUCLEOTIDE SEQUENCE [LARGE SCALE GENOMIC DNA]</scope>
    <source>
        <strain evidence="3 4">NIES-4479</strain>
    </source>
</reference>
<evidence type="ECO:0000313" key="4">
    <source>
        <dbReference type="Proteomes" id="UP001165080"/>
    </source>
</evidence>
<dbReference type="EMBL" id="BRXU01000005">
    <property type="protein sequence ID" value="GLC51890.1"/>
    <property type="molecule type" value="Genomic_DNA"/>
</dbReference>
<accession>A0A9W6BHH5</accession>
<feature type="region of interest" description="Disordered" evidence="1">
    <location>
        <begin position="356"/>
        <end position="391"/>
    </location>
</feature>
<dbReference type="GO" id="GO:0031267">
    <property type="term" value="F:small GTPase binding"/>
    <property type="evidence" value="ECO:0007669"/>
    <property type="project" value="TreeGrafter"/>
</dbReference>
<feature type="compositionally biased region" description="Basic residues" evidence="1">
    <location>
        <begin position="371"/>
        <end position="381"/>
    </location>
</feature>
<dbReference type="PROSITE" id="PS50086">
    <property type="entry name" value="TBC_RABGAP"/>
    <property type="match status" value="1"/>
</dbReference>
<dbReference type="Proteomes" id="UP001165080">
    <property type="component" value="Unassembled WGS sequence"/>
</dbReference>
<dbReference type="Pfam" id="PF00566">
    <property type="entry name" value="RabGAP-TBC"/>
    <property type="match status" value="1"/>
</dbReference>
<dbReference type="InterPro" id="IPR035969">
    <property type="entry name" value="Rab-GAP_TBC_sf"/>
</dbReference>
<evidence type="ECO:0000256" key="1">
    <source>
        <dbReference type="SAM" id="MobiDB-lite"/>
    </source>
</evidence>
<evidence type="ECO:0000259" key="2">
    <source>
        <dbReference type="PROSITE" id="PS50086"/>
    </source>
</evidence>
<name>A0A9W6BHH5_9CHLO</name>
<comment type="caution">
    <text evidence="3">The sequence shown here is derived from an EMBL/GenBank/DDBJ whole genome shotgun (WGS) entry which is preliminary data.</text>
</comment>
<sequence length="391" mass="42013">MAIVARGFPGLTFGTTPWSATDSTTKRAGQAKEAKEGLARCWQSFEISGCAKVTKDIKEEVRRHGFPPSIRADAYFFLSGGSLLQREHPADTYNKLAASTSNLSDDAIYNVEDDVRNARVLFKDTRLFSTAKGAEVLSRIIFAYIQRNPACGYFKGLAGIAALLLSTFGKEREEQVFWTLVALLERRFFPVTNGQVLVAARVEVHVLQVLLEQRLHALAAPLAKLGPEAMESLSYGWFLTAFTRVLPHEVVLRIWDCVVVEGPKVSLRVAMALIKMCASSVQSCTNIDVLCRVVEARLSRCQDANALLAVAFKGLGSLSGASVDAARVRALTAFQRSRSTCPAPLALGATGSVSGTLSTNSGGSTASGRAASRHASPRKSPKGMSALLSTA</sequence>
<evidence type="ECO:0000313" key="3">
    <source>
        <dbReference type="EMBL" id="GLC51890.1"/>
    </source>
</evidence>